<dbReference type="Pfam" id="PF03706">
    <property type="entry name" value="LPG_synthase_TM"/>
    <property type="match status" value="1"/>
</dbReference>
<protein>
    <submittedName>
        <fullName evidence="8">Lysylphosphatidylglycerol synthase TM region / glycosyltransferase 2 family protein</fullName>
    </submittedName>
</protein>
<dbReference type="OrthoDB" id="15513at2157"/>
<keyword evidence="5 7" id="KW-1133">Transmembrane helix</keyword>
<dbReference type="GO" id="GO:0016740">
    <property type="term" value="F:transferase activity"/>
    <property type="evidence" value="ECO:0007669"/>
    <property type="project" value="UniProtKB-KW"/>
</dbReference>
<evidence type="ECO:0000256" key="7">
    <source>
        <dbReference type="SAM" id="Phobius"/>
    </source>
</evidence>
<feature type="transmembrane region" description="Helical" evidence="7">
    <location>
        <begin position="72"/>
        <end position="92"/>
    </location>
</feature>
<dbReference type="AlphaFoldDB" id="A0A5Q0UEX3"/>
<feature type="transmembrane region" description="Helical" evidence="7">
    <location>
        <begin position="99"/>
        <end position="122"/>
    </location>
</feature>
<evidence type="ECO:0000256" key="1">
    <source>
        <dbReference type="ARBA" id="ARBA00004651"/>
    </source>
</evidence>
<dbReference type="PANTHER" id="PTHR39087">
    <property type="entry name" value="UPF0104 MEMBRANE PROTEIN MJ1595"/>
    <property type="match status" value="1"/>
</dbReference>
<feature type="transmembrane region" description="Helical" evidence="7">
    <location>
        <begin position="173"/>
        <end position="195"/>
    </location>
</feature>
<evidence type="ECO:0000256" key="4">
    <source>
        <dbReference type="ARBA" id="ARBA00022692"/>
    </source>
</evidence>
<keyword evidence="8" id="KW-0808">Transferase</keyword>
<dbReference type="EMBL" id="CP040089">
    <property type="protein sequence ID" value="QGA80143.1"/>
    <property type="molecule type" value="Genomic_DNA"/>
</dbReference>
<dbReference type="Proteomes" id="UP000377803">
    <property type="component" value="Chromosome"/>
</dbReference>
<dbReference type="PANTHER" id="PTHR39087:SF2">
    <property type="entry name" value="UPF0104 MEMBRANE PROTEIN MJ1595"/>
    <property type="match status" value="1"/>
</dbReference>
<gene>
    <name evidence="8" type="ORF">LC1Nh_0239</name>
</gene>
<evidence type="ECO:0000256" key="2">
    <source>
        <dbReference type="ARBA" id="ARBA00011061"/>
    </source>
</evidence>
<keyword evidence="6 7" id="KW-0472">Membrane</keyword>
<dbReference type="RefSeq" id="WP_153549880.1">
    <property type="nucleotide sequence ID" value="NZ_CP040089.1"/>
</dbReference>
<keyword evidence="4 7" id="KW-0812">Transmembrane</keyword>
<dbReference type="GeneID" id="42364620"/>
<dbReference type="GO" id="GO:0005886">
    <property type="term" value="C:plasma membrane"/>
    <property type="evidence" value="ECO:0007669"/>
    <property type="project" value="UniProtKB-SubCell"/>
</dbReference>
<comment type="similarity">
    <text evidence="2">Belongs to the UPF0104 family.</text>
</comment>
<reference evidence="9" key="1">
    <citation type="submission" date="2019-05" db="EMBL/GenBank/DDBJ databases">
        <title>Candidatus Nanohalobium constans, a novel model system to study the DPANN nano-sized archaea: genomic and physiological characterization of a nanoarchaeon co-cultured with its chitinotrophic host.</title>
        <authorList>
            <person name="La Cono V."/>
            <person name="Arcadi E."/>
            <person name="Crisafi F."/>
            <person name="Denaro R."/>
            <person name="La Spada G."/>
            <person name="Messina E."/>
            <person name="Smedile F."/>
            <person name="Toshchakov S.V."/>
            <person name="Shevchenko M.A."/>
            <person name="Golyshin P.N."/>
            <person name="Golyshina O.V."/>
            <person name="Ferrer M."/>
            <person name="Rohde M."/>
            <person name="Mushegian A."/>
            <person name="Sorokin D.Y."/>
            <person name="Giuliano L."/>
            <person name="Yakimov M.M."/>
        </authorList>
    </citation>
    <scope>NUCLEOTIDE SEQUENCE [LARGE SCALE GENOMIC DNA]</scope>
    <source>
        <strain evidence="9">LC1Nh</strain>
    </source>
</reference>
<keyword evidence="3" id="KW-1003">Cell membrane</keyword>
<evidence type="ECO:0000256" key="5">
    <source>
        <dbReference type="ARBA" id="ARBA00022989"/>
    </source>
</evidence>
<dbReference type="KEGG" id="ncon:LC1Nh_0239"/>
<comment type="subcellular location">
    <subcellularLocation>
        <location evidence="1">Cell membrane</location>
        <topology evidence="1">Multi-pass membrane protein</topology>
    </subcellularLocation>
</comment>
<accession>A0A5Q0UEX3</accession>
<name>A0A5Q0UEX3_9ARCH</name>
<evidence type="ECO:0000313" key="8">
    <source>
        <dbReference type="EMBL" id="QGA80143.1"/>
    </source>
</evidence>
<evidence type="ECO:0000256" key="6">
    <source>
        <dbReference type="ARBA" id="ARBA00023136"/>
    </source>
</evidence>
<dbReference type="NCBIfam" id="TIGR00374">
    <property type="entry name" value="flippase-like domain"/>
    <property type="match status" value="1"/>
</dbReference>
<organism evidence="8 9">
    <name type="scientific">Candidatus Nanohalobium constans</name>
    <dbReference type="NCBI Taxonomy" id="2565781"/>
    <lineage>
        <taxon>Archaea</taxon>
        <taxon>Candidatus Nanohalarchaeota</taxon>
        <taxon>Candidatus Nanohalobia</taxon>
        <taxon>Candidatus Nanohalobiales</taxon>
        <taxon>Candidatus Nanohalobiaceae</taxon>
        <taxon>Candidatus Nanohalobium</taxon>
    </lineage>
</organism>
<proteinExistence type="inferred from homology"/>
<sequence>MLWSLNWYVFFRSLGIECSYAKSFRIFMAGQFFNTVTSLGRFGGQPIMAYLISKKSSSSYEKSLATVMSADLVTVLPMSIFIVTGLSFLLISGSGSDEIATAAVTLLGFLLTGVVIGFLAWFRSGTMEKYGFSAIRKLTEITGRGESYLEKLKSRIDNWEKTLQTIGENPTTLIYSILITASAFLSRMAAFYLILASLNLQMHPLEIMLLIPLISFASISPTPGGSGTYEAAMAASIILLMDISFATALTVTILYRLCTYWQVLTIGYISTTTLGRIPGVDKIAQQPEIKG</sequence>
<evidence type="ECO:0000313" key="9">
    <source>
        <dbReference type="Proteomes" id="UP000377803"/>
    </source>
</evidence>
<keyword evidence="9" id="KW-1185">Reference proteome</keyword>
<evidence type="ECO:0000256" key="3">
    <source>
        <dbReference type="ARBA" id="ARBA00022475"/>
    </source>
</evidence>
<dbReference type="InterPro" id="IPR022791">
    <property type="entry name" value="L-PG_synthase/AglD"/>
</dbReference>
<feature type="transmembrane region" description="Helical" evidence="7">
    <location>
        <begin position="231"/>
        <end position="255"/>
    </location>
</feature>